<dbReference type="InterPro" id="IPR006976">
    <property type="entry name" value="VanZ-like"/>
</dbReference>
<dbReference type="Proteomes" id="UP000716906">
    <property type="component" value="Unassembled WGS sequence"/>
</dbReference>
<feature type="transmembrane region" description="Helical" evidence="1">
    <location>
        <begin position="96"/>
        <end position="116"/>
    </location>
</feature>
<sequence>MKKNIFTLMVILWMAIIFSFSAQPADESEQMSLSVGHVAGLLFADGYEDWPQERQDAFAERIDHVVRKAAHFTEYAVLGVLLALMYRAYGHKGKRLFLLSAGTGSLYAATDEFHQLFVEGRSCQLTDWGIDTCGVIAGAAVVFLLWRVVRRRKREMES</sequence>
<reference evidence="4 5" key="1">
    <citation type="journal article" date="2021" name="Sci. Rep.">
        <title>The distribution of antibiotic resistance genes in chicken gut microbiota commensals.</title>
        <authorList>
            <person name="Juricova H."/>
            <person name="Matiasovicova J."/>
            <person name="Kubasova T."/>
            <person name="Cejkova D."/>
            <person name="Rychlik I."/>
        </authorList>
    </citation>
    <scope>NUCLEOTIDE SEQUENCE [LARGE SCALE GENOMIC DNA]</scope>
    <source>
        <strain evidence="4 5">An773</strain>
    </source>
</reference>
<dbReference type="PIRSF" id="PIRSF019083">
    <property type="entry name" value="UCP019083_VanZ"/>
    <property type="match status" value="1"/>
</dbReference>
<evidence type="ECO:0000259" key="3">
    <source>
        <dbReference type="Pfam" id="PF04892"/>
    </source>
</evidence>
<dbReference type="EMBL" id="JACLYY010000002">
    <property type="protein sequence ID" value="MBM6737169.1"/>
    <property type="molecule type" value="Genomic_DNA"/>
</dbReference>
<feature type="domain" description="VanZ-like" evidence="3">
    <location>
        <begin position="6"/>
        <end position="145"/>
    </location>
</feature>
<keyword evidence="5" id="KW-1185">Reference proteome</keyword>
<keyword evidence="1" id="KW-1133">Transmembrane helix</keyword>
<dbReference type="InterPro" id="IPR016747">
    <property type="entry name" value="Phosphotransbutyrylase"/>
</dbReference>
<keyword evidence="1" id="KW-0812">Transmembrane</keyword>
<feature type="transmembrane region" description="Helical" evidence="1">
    <location>
        <begin position="128"/>
        <end position="149"/>
    </location>
</feature>
<proteinExistence type="predicted"/>
<keyword evidence="1" id="KW-0472">Membrane</keyword>
<dbReference type="Pfam" id="PF04892">
    <property type="entry name" value="VanZ"/>
    <property type="match status" value="1"/>
</dbReference>
<evidence type="ECO:0000256" key="2">
    <source>
        <dbReference type="SAM" id="SignalP"/>
    </source>
</evidence>
<accession>A0ABS2E6C1</accession>
<gene>
    <name evidence="4" type="ORF">H7U36_03480</name>
</gene>
<name>A0ABS2E6C1_9FIRM</name>
<protein>
    <submittedName>
        <fullName evidence="4">VanZ family protein</fullName>
    </submittedName>
</protein>
<feature type="signal peptide" evidence="2">
    <location>
        <begin position="1"/>
        <end position="24"/>
    </location>
</feature>
<dbReference type="RefSeq" id="WP_205155713.1">
    <property type="nucleotide sequence ID" value="NZ_JACLYY010000002.1"/>
</dbReference>
<feature type="transmembrane region" description="Helical" evidence="1">
    <location>
        <begin position="72"/>
        <end position="89"/>
    </location>
</feature>
<evidence type="ECO:0000313" key="4">
    <source>
        <dbReference type="EMBL" id="MBM6737169.1"/>
    </source>
</evidence>
<feature type="chain" id="PRO_5046816572" evidence="2">
    <location>
        <begin position="25"/>
        <end position="158"/>
    </location>
</feature>
<evidence type="ECO:0000313" key="5">
    <source>
        <dbReference type="Proteomes" id="UP000716906"/>
    </source>
</evidence>
<dbReference type="NCBIfam" id="NF037970">
    <property type="entry name" value="vanZ_1"/>
    <property type="match status" value="1"/>
</dbReference>
<comment type="caution">
    <text evidence="4">The sequence shown here is derived from an EMBL/GenBank/DDBJ whole genome shotgun (WGS) entry which is preliminary data.</text>
</comment>
<evidence type="ECO:0000256" key="1">
    <source>
        <dbReference type="SAM" id="Phobius"/>
    </source>
</evidence>
<keyword evidence="2" id="KW-0732">Signal</keyword>
<organism evidence="4 5">
    <name type="scientific">Faecalicatena fissicatena</name>
    <dbReference type="NCBI Taxonomy" id="290055"/>
    <lineage>
        <taxon>Bacteria</taxon>
        <taxon>Bacillati</taxon>
        <taxon>Bacillota</taxon>
        <taxon>Clostridia</taxon>
        <taxon>Lachnospirales</taxon>
        <taxon>Lachnospiraceae</taxon>
        <taxon>Faecalicatena</taxon>
    </lineage>
</organism>